<comment type="caution">
    <text evidence="1">The sequence shown here is derived from an EMBL/GenBank/DDBJ whole genome shotgun (WGS) entry which is preliminary data.</text>
</comment>
<dbReference type="Proteomes" id="UP000809910">
    <property type="component" value="Unassembled WGS sequence"/>
</dbReference>
<dbReference type="EMBL" id="JADWVN010000013">
    <property type="protein sequence ID" value="MBL7526435.1"/>
    <property type="molecule type" value="Genomic_DNA"/>
</dbReference>
<evidence type="ECO:0000313" key="1">
    <source>
        <dbReference type="EMBL" id="MBL7526435.1"/>
    </source>
</evidence>
<protein>
    <submittedName>
        <fullName evidence="1">Uncharacterized protein</fullName>
    </submittedName>
</protein>
<gene>
    <name evidence="1" type="ORF">I5282_07605</name>
</gene>
<name>A0ABS1WAQ3_9GAMM</name>
<dbReference type="RefSeq" id="WP_203110371.1">
    <property type="nucleotide sequence ID" value="NZ_JADOBG010000015.1"/>
</dbReference>
<reference evidence="1 2" key="1">
    <citation type="submission" date="2020-12" db="EMBL/GenBank/DDBJ databases">
        <title>WGS of Legionella: environmental sample.</title>
        <authorList>
            <person name="Cristino S."/>
            <person name="Girolamini L."/>
            <person name="Salaris S."/>
            <person name="Pascale M.R."/>
            <person name="Mazzotta M."/>
            <person name="Orsini M."/>
            <person name="Grottola A."/>
        </authorList>
    </citation>
    <scope>NUCLEOTIDE SEQUENCE [LARGE SCALE GENOMIC DNA]</scope>
    <source>
        <strain evidence="1 2">30cs62</strain>
    </source>
</reference>
<accession>A0ABS1WAQ3</accession>
<sequence length="253" mass="29005">MSASHSELKDKLTEDKILEIIRSGCRDYLIFEMTSNPPVDTDQWFIRKSSMHGHVTLGIQRHGQPIWMRITDNDLERVLSGDSMWLEADGGKLEVTKLLLPEKAKNFMFFTDKTKPVSAKHPRDKTYTIDKEGIDKVIKMDCTSFLIFACDANPMIDSDQWFLRKSKHQERITLGLQTQGEIKTIELTTTQLDELLSGAIVPEVGCQLELSKMAVPQEALDCLYQLQRPFSRIFKFVDTDDNKHPALQSLVMR</sequence>
<evidence type="ECO:0000313" key="2">
    <source>
        <dbReference type="Proteomes" id="UP000809910"/>
    </source>
</evidence>
<organism evidence="1 2">
    <name type="scientific">Legionella bononiensis</name>
    <dbReference type="NCBI Taxonomy" id="2793102"/>
    <lineage>
        <taxon>Bacteria</taxon>
        <taxon>Pseudomonadati</taxon>
        <taxon>Pseudomonadota</taxon>
        <taxon>Gammaproteobacteria</taxon>
        <taxon>Legionellales</taxon>
        <taxon>Legionellaceae</taxon>
        <taxon>Legionella</taxon>
    </lineage>
</organism>
<keyword evidence="2" id="KW-1185">Reference proteome</keyword>
<proteinExistence type="predicted"/>